<dbReference type="Gene3D" id="1.20.1110.10">
    <property type="entry name" value="Calcium-transporting ATPase, transmembrane domain"/>
    <property type="match status" value="1"/>
</dbReference>
<dbReference type="AlphaFoldDB" id="A0A1Y1VRB6"/>
<dbReference type="InterPro" id="IPR023298">
    <property type="entry name" value="ATPase_P-typ_TM_dom_sf"/>
</dbReference>
<evidence type="ECO:0000259" key="2">
    <source>
        <dbReference type="SMART" id="SM00831"/>
    </source>
</evidence>
<dbReference type="Proteomes" id="UP000193498">
    <property type="component" value="Unassembled WGS sequence"/>
</dbReference>
<feature type="domain" description="Cation-transporting P-type ATPase N-terminal" evidence="2">
    <location>
        <begin position="12"/>
        <end position="86"/>
    </location>
</feature>
<gene>
    <name evidence="3" type="ORF">K493DRAFT_322069</name>
</gene>
<dbReference type="InterPro" id="IPR004014">
    <property type="entry name" value="ATPase_P-typ_cation-transptr_N"/>
</dbReference>
<sequence length="112" mass="12046">MKPPGQTQESIPYHTYTEENVASTLETDIQVGLTTNEAKQRLEKYGPNEMSGQGGPSAFRVLFRQIANALTLVLIIAMAIAFSAGGNYGEGGKSCGRIHKRTGTSNIFLLAL</sequence>
<organism evidence="3 4">
    <name type="scientific">Basidiobolus meristosporus CBS 931.73</name>
    <dbReference type="NCBI Taxonomy" id="1314790"/>
    <lineage>
        <taxon>Eukaryota</taxon>
        <taxon>Fungi</taxon>
        <taxon>Fungi incertae sedis</taxon>
        <taxon>Zoopagomycota</taxon>
        <taxon>Entomophthoromycotina</taxon>
        <taxon>Basidiobolomycetes</taxon>
        <taxon>Basidiobolales</taxon>
        <taxon>Basidiobolaceae</taxon>
        <taxon>Basidiobolus</taxon>
    </lineage>
</organism>
<dbReference type="STRING" id="1314790.A0A1Y1VRB6"/>
<dbReference type="SUPFAM" id="SSF81665">
    <property type="entry name" value="Calcium ATPase, transmembrane domain M"/>
    <property type="match status" value="1"/>
</dbReference>
<keyword evidence="4" id="KW-1185">Reference proteome</keyword>
<keyword evidence="1" id="KW-0812">Transmembrane</keyword>
<protein>
    <recommendedName>
        <fullName evidence="2">Cation-transporting P-type ATPase N-terminal domain-containing protein</fullName>
    </recommendedName>
</protein>
<keyword evidence="1" id="KW-1133">Transmembrane helix</keyword>
<proteinExistence type="predicted"/>
<reference evidence="3 4" key="1">
    <citation type="submission" date="2016-07" db="EMBL/GenBank/DDBJ databases">
        <title>Pervasive Adenine N6-methylation of Active Genes in Fungi.</title>
        <authorList>
            <consortium name="DOE Joint Genome Institute"/>
            <person name="Mondo S.J."/>
            <person name="Dannebaum R.O."/>
            <person name="Kuo R.C."/>
            <person name="Labutti K."/>
            <person name="Haridas S."/>
            <person name="Kuo A."/>
            <person name="Salamov A."/>
            <person name="Ahrendt S.R."/>
            <person name="Lipzen A."/>
            <person name="Sullivan W."/>
            <person name="Andreopoulos W.B."/>
            <person name="Clum A."/>
            <person name="Lindquist E."/>
            <person name="Daum C."/>
            <person name="Ramamoorthy G.K."/>
            <person name="Gryganskyi A."/>
            <person name="Culley D."/>
            <person name="Magnuson J.K."/>
            <person name="James T.Y."/>
            <person name="O'Malley M.A."/>
            <person name="Stajich J.E."/>
            <person name="Spatafora J.W."/>
            <person name="Visel A."/>
            <person name="Grigoriev I.V."/>
        </authorList>
    </citation>
    <scope>NUCLEOTIDE SEQUENCE [LARGE SCALE GENOMIC DNA]</scope>
    <source>
        <strain evidence="3 4">CBS 931.73</strain>
    </source>
</reference>
<dbReference type="EMBL" id="MCFE01001264">
    <property type="protein sequence ID" value="ORX63817.1"/>
    <property type="molecule type" value="Genomic_DNA"/>
</dbReference>
<evidence type="ECO:0000313" key="3">
    <source>
        <dbReference type="EMBL" id="ORX63817.1"/>
    </source>
</evidence>
<evidence type="ECO:0000313" key="4">
    <source>
        <dbReference type="Proteomes" id="UP000193498"/>
    </source>
</evidence>
<dbReference type="Pfam" id="PF00690">
    <property type="entry name" value="Cation_ATPase_N"/>
    <property type="match status" value="1"/>
</dbReference>
<keyword evidence="1" id="KW-0472">Membrane</keyword>
<feature type="transmembrane region" description="Helical" evidence="1">
    <location>
        <begin position="66"/>
        <end position="84"/>
    </location>
</feature>
<dbReference type="OrthoDB" id="116380at2759"/>
<dbReference type="Gene3D" id="2.70.150.10">
    <property type="entry name" value="Calcium-transporting ATPase, cytoplasmic transduction domain A"/>
    <property type="match status" value="1"/>
</dbReference>
<feature type="non-terminal residue" evidence="3">
    <location>
        <position position="112"/>
    </location>
</feature>
<comment type="caution">
    <text evidence="3">The sequence shown here is derived from an EMBL/GenBank/DDBJ whole genome shotgun (WGS) entry which is preliminary data.</text>
</comment>
<dbReference type="InParanoid" id="A0A1Y1VRB6"/>
<evidence type="ECO:0000256" key="1">
    <source>
        <dbReference type="SAM" id="Phobius"/>
    </source>
</evidence>
<dbReference type="SMART" id="SM00831">
    <property type="entry name" value="Cation_ATPase_N"/>
    <property type="match status" value="1"/>
</dbReference>
<name>A0A1Y1VRB6_9FUNG</name>
<accession>A0A1Y1VRB6</accession>